<organism evidence="1 2">
    <name type="scientific">Batillaria attramentaria</name>
    <dbReference type="NCBI Taxonomy" id="370345"/>
    <lineage>
        <taxon>Eukaryota</taxon>
        <taxon>Metazoa</taxon>
        <taxon>Spiralia</taxon>
        <taxon>Lophotrochozoa</taxon>
        <taxon>Mollusca</taxon>
        <taxon>Gastropoda</taxon>
        <taxon>Caenogastropoda</taxon>
        <taxon>Sorbeoconcha</taxon>
        <taxon>Cerithioidea</taxon>
        <taxon>Batillariidae</taxon>
        <taxon>Batillaria</taxon>
    </lineage>
</organism>
<accession>A0ABD0K733</accession>
<evidence type="ECO:0000313" key="1">
    <source>
        <dbReference type="EMBL" id="KAK7483159.1"/>
    </source>
</evidence>
<proteinExistence type="predicted"/>
<dbReference type="EMBL" id="JACVVK020000231">
    <property type="protein sequence ID" value="KAK7483159.1"/>
    <property type="molecule type" value="Genomic_DNA"/>
</dbReference>
<keyword evidence="2" id="KW-1185">Reference proteome</keyword>
<dbReference type="AlphaFoldDB" id="A0ABD0K733"/>
<gene>
    <name evidence="1" type="ORF">BaRGS_00025563</name>
</gene>
<sequence>MNPRARTLQLYWIHTHALMARSGVESLGGCVILSLGYMQGSQLETSVGKDVINVSSVCVKCCTSLGIRMNSSAVNVLLGI</sequence>
<comment type="caution">
    <text evidence="1">The sequence shown here is derived from an EMBL/GenBank/DDBJ whole genome shotgun (WGS) entry which is preliminary data.</text>
</comment>
<evidence type="ECO:0000313" key="2">
    <source>
        <dbReference type="Proteomes" id="UP001519460"/>
    </source>
</evidence>
<reference evidence="1 2" key="1">
    <citation type="journal article" date="2023" name="Sci. Data">
        <title>Genome assembly of the Korean intertidal mud-creeper Batillaria attramentaria.</title>
        <authorList>
            <person name="Patra A.K."/>
            <person name="Ho P.T."/>
            <person name="Jun S."/>
            <person name="Lee S.J."/>
            <person name="Kim Y."/>
            <person name="Won Y.J."/>
        </authorList>
    </citation>
    <scope>NUCLEOTIDE SEQUENCE [LARGE SCALE GENOMIC DNA]</scope>
    <source>
        <strain evidence="1">Wonlab-2016</strain>
    </source>
</reference>
<dbReference type="Proteomes" id="UP001519460">
    <property type="component" value="Unassembled WGS sequence"/>
</dbReference>
<name>A0ABD0K733_9CAEN</name>
<protein>
    <submittedName>
        <fullName evidence="1">Uncharacterized protein</fullName>
    </submittedName>
</protein>